<feature type="compositionally biased region" description="Low complexity" evidence="2">
    <location>
        <begin position="555"/>
        <end position="564"/>
    </location>
</feature>
<evidence type="ECO:0000256" key="3">
    <source>
        <dbReference type="SAM" id="Phobius"/>
    </source>
</evidence>
<dbReference type="AlphaFoldDB" id="R9NZE5"/>
<protein>
    <recommendedName>
        <fullName evidence="4">Telomere length regulation protein conserved domain-containing protein</fullName>
    </recommendedName>
</protein>
<keyword evidence="3" id="KW-0472">Membrane</keyword>
<evidence type="ECO:0000256" key="1">
    <source>
        <dbReference type="ARBA" id="ARBA00006133"/>
    </source>
</evidence>
<evidence type="ECO:0000259" key="4">
    <source>
        <dbReference type="Pfam" id="PF10193"/>
    </source>
</evidence>
<dbReference type="Pfam" id="PF10193">
    <property type="entry name" value="Telomere_reg-2"/>
    <property type="match status" value="1"/>
</dbReference>
<dbReference type="HOGENOM" id="CLU_298449_0_0_1"/>
<feature type="region of interest" description="Disordered" evidence="2">
    <location>
        <begin position="468"/>
        <end position="580"/>
    </location>
</feature>
<keyword evidence="6" id="KW-1185">Reference proteome</keyword>
<dbReference type="GO" id="GO:0042162">
    <property type="term" value="F:telomeric DNA binding"/>
    <property type="evidence" value="ECO:0007669"/>
    <property type="project" value="TreeGrafter"/>
</dbReference>
<name>R9NZE5_PSEHS</name>
<organism evidence="5 6">
    <name type="scientific">Pseudozyma hubeiensis (strain SY62)</name>
    <name type="common">Yeast</name>
    <dbReference type="NCBI Taxonomy" id="1305764"/>
    <lineage>
        <taxon>Eukaryota</taxon>
        <taxon>Fungi</taxon>
        <taxon>Dikarya</taxon>
        <taxon>Basidiomycota</taxon>
        <taxon>Ustilaginomycotina</taxon>
        <taxon>Ustilaginomycetes</taxon>
        <taxon>Ustilaginales</taxon>
        <taxon>Ustilaginaceae</taxon>
        <taxon>Pseudozyma</taxon>
    </lineage>
</organism>
<feature type="transmembrane region" description="Helical" evidence="3">
    <location>
        <begin position="29"/>
        <end position="50"/>
    </location>
</feature>
<dbReference type="InterPro" id="IPR038528">
    <property type="entry name" value="TEL2_C_sf"/>
</dbReference>
<dbReference type="EMBL" id="DF238782">
    <property type="protein sequence ID" value="GAC94144.1"/>
    <property type="molecule type" value="Genomic_DNA"/>
</dbReference>
<dbReference type="PANTHER" id="PTHR15830">
    <property type="entry name" value="TELOMERE LENGTH REGULATION PROTEIN TEL2 FAMILY MEMBER"/>
    <property type="match status" value="1"/>
</dbReference>
<feature type="compositionally biased region" description="Basic residues" evidence="2">
    <location>
        <begin position="478"/>
        <end position="489"/>
    </location>
</feature>
<feature type="domain" description="Telomere length regulation protein conserved" evidence="4">
    <location>
        <begin position="642"/>
        <end position="755"/>
    </location>
</feature>
<dbReference type="InterPro" id="IPR051970">
    <property type="entry name" value="TEL2_Regulation"/>
</dbReference>
<dbReference type="GO" id="GO:0051083">
    <property type="term" value="P:'de novo' cotranslational protein folding"/>
    <property type="evidence" value="ECO:0007669"/>
    <property type="project" value="TreeGrafter"/>
</dbReference>
<evidence type="ECO:0000313" key="6">
    <source>
        <dbReference type="Proteomes" id="UP000014071"/>
    </source>
</evidence>
<evidence type="ECO:0000256" key="2">
    <source>
        <dbReference type="SAM" id="MobiDB-lite"/>
    </source>
</evidence>
<proteinExistence type="inferred from homology"/>
<comment type="similarity">
    <text evidence="1">Belongs to the TEL2 family.</text>
</comment>
<sequence>MIDEEGRRMRREFEAILEGSRRFETVEEVLTAFVAPFVALFGSGILPPTLMRYASAAASSSSDAAALTSTSTSAGQVNVLLIESAQTALLSRIVVDFPSLPEDLLDLCFFLPQVELKTQGLVQQCTLRSITRILSSTDRLHPVTLEQVERVCSSALKKLSLNALIVVAEEERNAARGDVMWKETLRLITGVTDRLANAGRGQTGLRWRVWVEEVLERGKVGMEGKAFLGEASTEKIAAITTILSTLLSSASSDGQGSDSDSHSDTHDDMASQTISTFETIALRSPTQHSPLLARAWTHHLSTSSSKTTLLSCLETTLSMWADPIRIKRSLLQHETFLATLIVCLLSSVSGSQSEDEGADRLFAIARSPTVLNGVSAHLEHSDATIRRLGMLVAELLSGQTVSEAGGKVLDFGRGLWDGRGEGREEARVLRCLCDGWRMFDAKVEGRRRGFEEAVRALGVRVEVKAEKEKEVKGEVVKARKSKATTRRLPVKVDPPSRESKGDSRKPSRPLITMLDSDDDGGDDPQDVQPTRSSTATPRLQMFSDPQTTSRHRTHSTSSASSSESSSEDSDSDAVPDTQDPNSIHRIAASLSGLSTDEASNILASSPLTSSTSRPSKRSSDPSDFTADPESHAPQFTTKTPPPIYISQLSPLLRSSTRASIRLALHHASALIRRKSQTSVFGAEVAENAVDLTLSLLALHDNFGIKGFEAMRRGGLIELVVAEPRAVVGVLTEQCFSAQWSDVQRGAMWCAVGEGAMRLAGAGGQESGVVGKVDRVVSEVVEKAREVGEEGVAQIRREKSLTVNTSRSRLVEVYDASSGAKASQGRGAGEWMRIAGPVFLFPLLNRLLAYQSHHASLSTQAYRGAGTTSLFQPSTFALLLDTLTLLLSLSPPTTLTQASPLLLELLPASIDPSISVQTASLLSLLAVLLDRILDAGETRILTQDRQSVDRLRTMLEFTQGVFTSLQGEGKMGGLQGRVVARAATVLLLMDRVERCREDEVRRLIGFVP</sequence>
<dbReference type="RefSeq" id="XP_012187731.1">
    <property type="nucleotide sequence ID" value="XM_012332341.1"/>
</dbReference>
<dbReference type="GO" id="GO:0005829">
    <property type="term" value="C:cytosol"/>
    <property type="evidence" value="ECO:0007669"/>
    <property type="project" value="TreeGrafter"/>
</dbReference>
<feature type="compositionally biased region" description="Basic and acidic residues" evidence="2">
    <location>
        <begin position="468"/>
        <end position="477"/>
    </location>
</feature>
<dbReference type="GO" id="GO:0051879">
    <property type="term" value="F:Hsp90 protein binding"/>
    <property type="evidence" value="ECO:0007669"/>
    <property type="project" value="TreeGrafter"/>
</dbReference>
<feature type="compositionally biased region" description="Low complexity" evidence="2">
    <location>
        <begin position="604"/>
        <end position="613"/>
    </location>
</feature>
<dbReference type="Gene3D" id="1.25.40.720">
    <property type="entry name" value="Telomere length regulation protein 2, C-terminal domain"/>
    <property type="match status" value="1"/>
</dbReference>
<feature type="region of interest" description="Disordered" evidence="2">
    <location>
        <begin position="603"/>
        <end position="642"/>
    </location>
</feature>
<evidence type="ECO:0000313" key="5">
    <source>
        <dbReference type="EMBL" id="GAC94144.1"/>
    </source>
</evidence>
<keyword evidence="3" id="KW-0812">Transmembrane</keyword>
<reference evidence="6" key="1">
    <citation type="journal article" date="2013" name="Genome Announc.">
        <title>Draft genome sequence of the basidiomycetous yeast-like fungus Pseudozyma hubeiensis SY62, which produces an abundant amount of the biosurfactant mannosylerythritol lipids.</title>
        <authorList>
            <person name="Konishi M."/>
            <person name="Hatada Y."/>
            <person name="Horiuchi J."/>
        </authorList>
    </citation>
    <scope>NUCLEOTIDE SEQUENCE [LARGE SCALE GENOMIC DNA]</scope>
    <source>
        <strain evidence="6">SY62</strain>
    </source>
</reference>
<dbReference type="Proteomes" id="UP000014071">
    <property type="component" value="Unassembled WGS sequence"/>
</dbReference>
<gene>
    <name evidence="5" type="ORF">PHSY_001713</name>
</gene>
<dbReference type="InterPro" id="IPR019337">
    <property type="entry name" value="Telomere_length_regulation_dom"/>
</dbReference>
<dbReference type="STRING" id="1305764.R9NZE5"/>
<dbReference type="PANTHER" id="PTHR15830:SF10">
    <property type="entry name" value="TELOMERE LENGTH REGULATION PROTEIN TEL2 HOMOLOG"/>
    <property type="match status" value="1"/>
</dbReference>
<feature type="compositionally biased region" description="Basic and acidic residues" evidence="2">
    <location>
        <begin position="494"/>
        <end position="505"/>
    </location>
</feature>
<accession>R9NZE5</accession>
<dbReference type="GeneID" id="24107010"/>
<dbReference type="eggNOG" id="KOG4346">
    <property type="taxonomic scope" value="Eukaryota"/>
</dbReference>
<keyword evidence="3" id="KW-1133">Transmembrane helix</keyword>
<dbReference type="OrthoDB" id="10254187at2759"/>
<feature type="compositionally biased region" description="Acidic residues" evidence="2">
    <location>
        <begin position="515"/>
        <end position="525"/>
    </location>
</feature>